<name>A0A8J2JGU1_9HEXA</name>
<dbReference type="Proteomes" id="UP000708208">
    <property type="component" value="Unassembled WGS sequence"/>
</dbReference>
<keyword evidence="2" id="KW-1185">Reference proteome</keyword>
<gene>
    <name evidence="1" type="ORF">AFUS01_LOCUS8752</name>
</gene>
<evidence type="ECO:0000313" key="2">
    <source>
        <dbReference type="Proteomes" id="UP000708208"/>
    </source>
</evidence>
<organism evidence="1 2">
    <name type="scientific">Allacma fusca</name>
    <dbReference type="NCBI Taxonomy" id="39272"/>
    <lineage>
        <taxon>Eukaryota</taxon>
        <taxon>Metazoa</taxon>
        <taxon>Ecdysozoa</taxon>
        <taxon>Arthropoda</taxon>
        <taxon>Hexapoda</taxon>
        <taxon>Collembola</taxon>
        <taxon>Symphypleona</taxon>
        <taxon>Sminthuridae</taxon>
        <taxon>Allacma</taxon>
    </lineage>
</organism>
<reference evidence="1" key="1">
    <citation type="submission" date="2021-06" db="EMBL/GenBank/DDBJ databases">
        <authorList>
            <person name="Hodson N. C."/>
            <person name="Mongue J. A."/>
            <person name="Jaron S. K."/>
        </authorList>
    </citation>
    <scope>NUCLEOTIDE SEQUENCE</scope>
</reference>
<sequence length="9" mass="917">IPGIGCNML</sequence>
<protein>
    <submittedName>
        <fullName evidence="1">Uncharacterized protein</fullName>
    </submittedName>
</protein>
<evidence type="ECO:0000313" key="1">
    <source>
        <dbReference type="EMBL" id="CAG7719426.1"/>
    </source>
</evidence>
<proteinExistence type="predicted"/>
<feature type="non-terminal residue" evidence="1">
    <location>
        <position position="1"/>
    </location>
</feature>
<comment type="caution">
    <text evidence="1">The sequence shown here is derived from an EMBL/GenBank/DDBJ whole genome shotgun (WGS) entry which is preliminary data.</text>
</comment>
<accession>A0A8J2JGU1</accession>
<dbReference type="EMBL" id="CAJVCH010061360">
    <property type="protein sequence ID" value="CAG7719426.1"/>
    <property type="molecule type" value="Genomic_DNA"/>
</dbReference>